<name>A0ABS5B7M6_9GAMM</name>
<evidence type="ECO:0000313" key="2">
    <source>
        <dbReference type="Proteomes" id="UP000810130"/>
    </source>
</evidence>
<sequence>MKEDNRSLSGIDGKVVYLAGPITGVSNYREQFRAVEMELLAIARVIINPAVLPGGLTHDAYMRICIPMLLEAEAVLFLPGWRDSRGAQIEFEHASGKGLHLFEILDLTFPMEVFKLWQPG</sequence>
<dbReference type="Proteomes" id="UP000810130">
    <property type="component" value="Unassembled WGS sequence"/>
</dbReference>
<dbReference type="InterPro" id="IPR025518">
    <property type="entry name" value="DUF4406"/>
</dbReference>
<dbReference type="EMBL" id="JAGJWX010000002">
    <property type="protein sequence ID" value="MBP2856149.1"/>
    <property type="molecule type" value="Genomic_DNA"/>
</dbReference>
<reference evidence="1 2" key="1">
    <citation type="submission" date="2021-04" db="EMBL/GenBank/DDBJ databases">
        <title>Genomic and host-range diversity within the Dickeya zeae complex, identification of D. zeae and D. oryzae members, proposal of two novel subspecies D. zeae subsp. zeae subsp. nov. and D. zeae subsp. dombae subsp. nov.</title>
        <authorList>
            <person name="Van Gijsegem F."/>
            <person name="Hugouvieux-Cotte-Pattat N."/>
        </authorList>
    </citation>
    <scope>NUCLEOTIDE SEQUENCE [LARGE SCALE GENOMIC DNA]</scope>
    <source>
        <strain evidence="1 2">FVG03</strain>
    </source>
</reference>
<dbReference type="SUPFAM" id="SSF52309">
    <property type="entry name" value="N-(deoxy)ribosyltransferase-like"/>
    <property type="match status" value="1"/>
</dbReference>
<dbReference type="Pfam" id="PF14359">
    <property type="entry name" value="DUF4406"/>
    <property type="match status" value="1"/>
</dbReference>
<gene>
    <name evidence="1" type="ORF">J8657_00875</name>
</gene>
<accession>A0ABS5B7M6</accession>
<evidence type="ECO:0000313" key="1">
    <source>
        <dbReference type="EMBL" id="MBP2856149.1"/>
    </source>
</evidence>
<keyword evidence="2" id="KW-1185">Reference proteome</keyword>
<comment type="caution">
    <text evidence="1">The sequence shown here is derived from an EMBL/GenBank/DDBJ whole genome shotgun (WGS) entry which is preliminary data.</text>
</comment>
<protein>
    <submittedName>
        <fullName evidence="1">DUF4406 domain-containing protein</fullName>
    </submittedName>
</protein>
<proteinExistence type="predicted"/>
<dbReference type="RefSeq" id="WP_210174016.1">
    <property type="nucleotide sequence ID" value="NZ_JAGJWX010000002.1"/>
</dbReference>
<organism evidence="1 2">
    <name type="scientific">Dickeya oryzae</name>
    <dbReference type="NCBI Taxonomy" id="1240404"/>
    <lineage>
        <taxon>Bacteria</taxon>
        <taxon>Pseudomonadati</taxon>
        <taxon>Pseudomonadota</taxon>
        <taxon>Gammaproteobacteria</taxon>
        <taxon>Enterobacterales</taxon>
        <taxon>Pectobacteriaceae</taxon>
        <taxon>Dickeya</taxon>
    </lineage>
</organism>
<dbReference type="Gene3D" id="3.40.50.10400">
    <property type="entry name" value="Hypothetical protein PA1492"/>
    <property type="match status" value="1"/>
</dbReference>